<evidence type="ECO:0000256" key="5">
    <source>
        <dbReference type="ARBA" id="ARBA00022840"/>
    </source>
</evidence>
<dbReference type="GO" id="GO:0016887">
    <property type="term" value="F:ATP hydrolysis activity"/>
    <property type="evidence" value="ECO:0007669"/>
    <property type="project" value="InterPro"/>
</dbReference>
<dbReference type="InterPro" id="IPR018449">
    <property type="entry name" value="NIL_domain"/>
</dbReference>
<keyword evidence="5 10" id="KW-0067">ATP-binding</keyword>
<proteinExistence type="inferred from homology"/>
<dbReference type="InterPro" id="IPR050086">
    <property type="entry name" value="MetN_ABC_transporter-like"/>
</dbReference>
<keyword evidence="2" id="KW-0813">Transport</keyword>
<accession>A0A9Q6MWA1</accession>
<evidence type="ECO:0000259" key="9">
    <source>
        <dbReference type="PROSITE" id="PS50893"/>
    </source>
</evidence>
<feature type="domain" description="ABC transporter" evidence="9">
    <location>
        <begin position="2"/>
        <end position="241"/>
    </location>
</feature>
<dbReference type="GO" id="GO:0006865">
    <property type="term" value="P:amino acid transport"/>
    <property type="evidence" value="ECO:0007669"/>
    <property type="project" value="UniProtKB-KW"/>
</dbReference>
<dbReference type="SUPFAM" id="SSF52540">
    <property type="entry name" value="P-loop containing nucleoside triphosphate hydrolases"/>
    <property type="match status" value="1"/>
</dbReference>
<gene>
    <name evidence="10" type="ORF">BU058_00380</name>
</gene>
<dbReference type="InterPro" id="IPR003593">
    <property type="entry name" value="AAA+_ATPase"/>
</dbReference>
<reference evidence="10 11" key="1">
    <citation type="journal article" date="2016" name="Front. Microbiol.">
        <title>Comprehensive Phylogenetic Analysis of Bovine Non-aureus Staphylococci Species Based on Whole-Genome Sequencing.</title>
        <authorList>
            <person name="Naushad S."/>
            <person name="Barkema H.W."/>
            <person name="Luby C."/>
            <person name="Condas L.A."/>
            <person name="Nobrega D.B."/>
            <person name="Carson D.A."/>
            <person name="De Buck J."/>
        </authorList>
    </citation>
    <scope>NUCLEOTIDE SEQUENCE [LARGE SCALE GENOMIC DNA]</scope>
    <source>
        <strain evidence="10 11">SNUC 1231</strain>
    </source>
</reference>
<dbReference type="SMART" id="SM00382">
    <property type="entry name" value="AAA"/>
    <property type="match status" value="1"/>
</dbReference>
<dbReference type="PANTHER" id="PTHR43166">
    <property type="entry name" value="AMINO ACID IMPORT ATP-BINDING PROTEIN"/>
    <property type="match status" value="1"/>
</dbReference>
<dbReference type="InterPro" id="IPR027417">
    <property type="entry name" value="P-loop_NTPase"/>
</dbReference>
<dbReference type="AlphaFoldDB" id="A0A9Q6MWA1"/>
<dbReference type="PROSITE" id="PS00211">
    <property type="entry name" value="ABC_TRANSPORTER_1"/>
    <property type="match status" value="1"/>
</dbReference>
<comment type="similarity">
    <text evidence="1">Belongs to the ABC transporter superfamily.</text>
</comment>
<evidence type="ECO:0000313" key="10">
    <source>
        <dbReference type="EMBL" id="PTI77698.1"/>
    </source>
</evidence>
<keyword evidence="8" id="KW-0472">Membrane</keyword>
<dbReference type="PANTHER" id="PTHR43166:SF30">
    <property type="entry name" value="METHIONINE IMPORT ATP-BINDING PROTEIN METN"/>
    <property type="match status" value="1"/>
</dbReference>
<protein>
    <submittedName>
        <fullName evidence="10">Methionine ABC transporter ATP-binding protein</fullName>
    </submittedName>
</protein>
<evidence type="ECO:0000313" key="11">
    <source>
        <dbReference type="Proteomes" id="UP000241960"/>
    </source>
</evidence>
<dbReference type="InterPro" id="IPR045865">
    <property type="entry name" value="ACT-like_dom_sf"/>
</dbReference>
<evidence type="ECO:0000256" key="4">
    <source>
        <dbReference type="ARBA" id="ARBA00022741"/>
    </source>
</evidence>
<evidence type="ECO:0000256" key="2">
    <source>
        <dbReference type="ARBA" id="ARBA00022448"/>
    </source>
</evidence>
<dbReference type="Pfam" id="PF00005">
    <property type="entry name" value="ABC_tran"/>
    <property type="match status" value="1"/>
</dbReference>
<keyword evidence="6" id="KW-1278">Translocase</keyword>
<sequence>MIEFEHVNKVFHKKKERIHALKNVSFTVNKHDIFGVIGYSGAGKSTLVRLVNQLERVSEGKVIVDGHALDTYKEKELRAVKKEIGMIFQHFNLLNSSTVYKNVAMPLILSGQNKNDIKKKVEEMLAFVNLSDKIHQYPDELSGGQKQRVAIARALVTNPKILLCDEATSALDPATTSSILDLLKRVNQTFGITILIITHEMGVIQKICNRVAVMEQGEVVEIGNVKDVFSHPQTSTAKNFVSTVINTEPSKSLKAVFNHRPDQNYIDYKLFLETEQIEQPILNELTQKYQLNVNVLFSSMSTIQEETVCYLWLRFEKDQHFNKDIVEQYFQNKVITFEEV</sequence>
<dbReference type="GO" id="GO:0005524">
    <property type="term" value="F:ATP binding"/>
    <property type="evidence" value="ECO:0007669"/>
    <property type="project" value="UniProtKB-KW"/>
</dbReference>
<evidence type="ECO:0000256" key="1">
    <source>
        <dbReference type="ARBA" id="ARBA00005417"/>
    </source>
</evidence>
<evidence type="ECO:0000256" key="3">
    <source>
        <dbReference type="ARBA" id="ARBA00022475"/>
    </source>
</evidence>
<dbReference type="Gene3D" id="3.40.50.300">
    <property type="entry name" value="P-loop containing nucleotide triphosphate hydrolases"/>
    <property type="match status" value="1"/>
</dbReference>
<evidence type="ECO:0000256" key="8">
    <source>
        <dbReference type="ARBA" id="ARBA00023136"/>
    </source>
</evidence>
<dbReference type="FunFam" id="3.40.50.300:FF:000056">
    <property type="entry name" value="Cell division ATP-binding protein FtsE"/>
    <property type="match status" value="1"/>
</dbReference>
<keyword evidence="7" id="KW-0029">Amino-acid transport</keyword>
<dbReference type="Proteomes" id="UP000241960">
    <property type="component" value="Unassembled WGS sequence"/>
</dbReference>
<evidence type="ECO:0000256" key="6">
    <source>
        <dbReference type="ARBA" id="ARBA00022967"/>
    </source>
</evidence>
<organism evidence="10 11">
    <name type="scientific">Staphylococcus succinus</name>
    <dbReference type="NCBI Taxonomy" id="61015"/>
    <lineage>
        <taxon>Bacteria</taxon>
        <taxon>Bacillati</taxon>
        <taxon>Bacillota</taxon>
        <taxon>Bacilli</taxon>
        <taxon>Bacillales</taxon>
        <taxon>Staphylococcaceae</taxon>
        <taxon>Staphylococcus</taxon>
    </lineage>
</organism>
<keyword evidence="3" id="KW-1003">Cell membrane</keyword>
<dbReference type="RefSeq" id="WP_107544701.1">
    <property type="nucleotide sequence ID" value="NZ_JAMWKX010000002.1"/>
</dbReference>
<evidence type="ECO:0000256" key="7">
    <source>
        <dbReference type="ARBA" id="ARBA00022970"/>
    </source>
</evidence>
<dbReference type="PROSITE" id="PS50893">
    <property type="entry name" value="ABC_TRANSPORTER_2"/>
    <property type="match status" value="1"/>
</dbReference>
<keyword evidence="4" id="KW-0547">Nucleotide-binding</keyword>
<dbReference type="InterPro" id="IPR003439">
    <property type="entry name" value="ABC_transporter-like_ATP-bd"/>
</dbReference>
<dbReference type="InterPro" id="IPR041701">
    <property type="entry name" value="MetN_ABC"/>
</dbReference>
<dbReference type="GO" id="GO:0005886">
    <property type="term" value="C:plasma membrane"/>
    <property type="evidence" value="ECO:0007669"/>
    <property type="project" value="UniProtKB-ARBA"/>
</dbReference>
<comment type="caution">
    <text evidence="10">The sequence shown here is derived from an EMBL/GenBank/DDBJ whole genome shotgun (WGS) entry which is preliminary data.</text>
</comment>
<dbReference type="Gene3D" id="3.30.70.260">
    <property type="match status" value="1"/>
</dbReference>
<dbReference type="EMBL" id="PZFQ01000001">
    <property type="protein sequence ID" value="PTI77698.1"/>
    <property type="molecule type" value="Genomic_DNA"/>
</dbReference>
<dbReference type="SUPFAM" id="SSF55021">
    <property type="entry name" value="ACT-like"/>
    <property type="match status" value="1"/>
</dbReference>
<dbReference type="Pfam" id="PF09383">
    <property type="entry name" value="NIL"/>
    <property type="match status" value="1"/>
</dbReference>
<name>A0A9Q6MWA1_9STAP</name>
<dbReference type="SMART" id="SM00930">
    <property type="entry name" value="NIL"/>
    <property type="match status" value="1"/>
</dbReference>
<dbReference type="InterPro" id="IPR017871">
    <property type="entry name" value="ABC_transporter-like_CS"/>
</dbReference>
<dbReference type="CDD" id="cd03258">
    <property type="entry name" value="ABC_MetN_methionine_transporter"/>
    <property type="match status" value="1"/>
</dbReference>